<dbReference type="RefSeq" id="WP_379040155.1">
    <property type="nucleotide sequence ID" value="NZ_JBHSKW010000001.1"/>
</dbReference>
<keyword evidence="3" id="KW-1185">Reference proteome</keyword>
<sequence>MDNLERNPIKHQSWEEFRTNIKSCFTIAHTGNHLLIKFFSEENELCASVRKTNDKICNDNCVEAFIAFDNEVEYYNLEFNCFGNAKIAYGGSRDGRKLLLPETIAKIKTQSSIDTTINNEGMISWEILLIIPKELFEFTPIKTFEGIIAKANFYKCGDGLTKPHFLTWNKVETTHPDFHQPQYFGDLKFLNK</sequence>
<dbReference type="Pfam" id="PF16011">
    <property type="entry name" value="CBM9_2"/>
    <property type="match status" value="1"/>
</dbReference>
<dbReference type="EMBL" id="JBHULV010000044">
    <property type="protein sequence ID" value="MFD2732539.1"/>
    <property type="molecule type" value="Genomic_DNA"/>
</dbReference>
<protein>
    <submittedName>
        <fullName evidence="2">Carbohydrate-binding family 9-like protein</fullName>
    </submittedName>
</protein>
<dbReference type="InterPro" id="IPR010502">
    <property type="entry name" value="Carb-bd_dom_fam9"/>
</dbReference>
<reference evidence="3" key="1">
    <citation type="journal article" date="2019" name="Int. J. Syst. Evol. Microbiol.">
        <title>The Global Catalogue of Microorganisms (GCM) 10K type strain sequencing project: providing services to taxonomists for standard genome sequencing and annotation.</title>
        <authorList>
            <consortium name="The Broad Institute Genomics Platform"/>
            <consortium name="The Broad Institute Genome Sequencing Center for Infectious Disease"/>
            <person name="Wu L."/>
            <person name="Ma J."/>
        </authorList>
    </citation>
    <scope>NUCLEOTIDE SEQUENCE [LARGE SCALE GENOMIC DNA]</scope>
    <source>
        <strain evidence="3">KCTC 42456</strain>
    </source>
</reference>
<dbReference type="Gene3D" id="2.60.40.1190">
    <property type="match status" value="1"/>
</dbReference>
<name>A0ABW5TUK7_9SPHI</name>
<comment type="caution">
    <text evidence="2">The sequence shown here is derived from an EMBL/GenBank/DDBJ whole genome shotgun (WGS) entry which is preliminary data.</text>
</comment>
<dbReference type="SUPFAM" id="SSF49344">
    <property type="entry name" value="CBD9-like"/>
    <property type="match status" value="1"/>
</dbReference>
<accession>A0ABW5TUK7</accession>
<gene>
    <name evidence="2" type="ORF">ACFSSE_12595</name>
</gene>
<evidence type="ECO:0000313" key="3">
    <source>
        <dbReference type="Proteomes" id="UP001597546"/>
    </source>
</evidence>
<organism evidence="2 3">
    <name type="scientific">Pedobacter alpinus</name>
    <dbReference type="NCBI Taxonomy" id="1590643"/>
    <lineage>
        <taxon>Bacteria</taxon>
        <taxon>Pseudomonadati</taxon>
        <taxon>Bacteroidota</taxon>
        <taxon>Sphingobacteriia</taxon>
        <taxon>Sphingobacteriales</taxon>
        <taxon>Sphingobacteriaceae</taxon>
        <taxon>Pedobacter</taxon>
    </lineage>
</organism>
<proteinExistence type="predicted"/>
<evidence type="ECO:0000313" key="2">
    <source>
        <dbReference type="EMBL" id="MFD2732539.1"/>
    </source>
</evidence>
<feature type="domain" description="Carbohydrate-binding" evidence="1">
    <location>
        <begin position="2"/>
        <end position="189"/>
    </location>
</feature>
<evidence type="ECO:0000259" key="1">
    <source>
        <dbReference type="Pfam" id="PF16011"/>
    </source>
</evidence>
<dbReference type="Proteomes" id="UP001597546">
    <property type="component" value="Unassembled WGS sequence"/>
</dbReference>
<dbReference type="CDD" id="cd09620">
    <property type="entry name" value="CBM9_like_3"/>
    <property type="match status" value="1"/>
</dbReference>